<reference evidence="8 9" key="1">
    <citation type="submission" date="2014-07" db="EMBL/GenBank/DDBJ databases">
        <title>Genome of Flavobacterium reichenbachii LMG 25512.</title>
        <authorList>
            <person name="Stropko S.J."/>
            <person name="Pipes S.E."/>
            <person name="Newman J.D."/>
        </authorList>
    </citation>
    <scope>NUCLEOTIDE SEQUENCE [LARGE SCALE GENOMIC DNA]</scope>
    <source>
        <strain evidence="8 9">LMG 25512</strain>
    </source>
</reference>
<dbReference type="PANTHER" id="PTHR33452">
    <property type="entry name" value="OXIDOREDUCTASE CATD-RELATED"/>
    <property type="match status" value="1"/>
</dbReference>
<name>A0A085ZIC2_9FLAO</name>
<keyword evidence="6 7" id="KW-0472">Membrane</keyword>
<evidence type="ECO:0000256" key="6">
    <source>
        <dbReference type="ARBA" id="ARBA00023136"/>
    </source>
</evidence>
<keyword evidence="5 7" id="KW-1133">Transmembrane helix</keyword>
<feature type="transmembrane region" description="Helical" evidence="7">
    <location>
        <begin position="100"/>
        <end position="121"/>
    </location>
</feature>
<organism evidence="8 9">
    <name type="scientific">Flavobacterium reichenbachii</name>
    <dbReference type="NCBI Taxonomy" id="362418"/>
    <lineage>
        <taxon>Bacteria</taxon>
        <taxon>Pseudomonadati</taxon>
        <taxon>Bacteroidota</taxon>
        <taxon>Flavobacteriia</taxon>
        <taxon>Flavobacteriales</taxon>
        <taxon>Flavobacteriaceae</taxon>
        <taxon>Flavobacterium</taxon>
    </lineage>
</organism>
<feature type="transmembrane region" description="Helical" evidence="7">
    <location>
        <begin position="69"/>
        <end position="88"/>
    </location>
</feature>
<dbReference type="AlphaFoldDB" id="A0A085ZIC2"/>
<dbReference type="RefSeq" id="WP_051892418.1">
    <property type="nucleotide sequence ID" value="NZ_JPRL01000001.1"/>
</dbReference>
<comment type="similarity">
    <text evidence="2">Belongs to the DoxX family.</text>
</comment>
<feature type="transmembrane region" description="Helical" evidence="7">
    <location>
        <begin position="43"/>
        <end position="62"/>
    </location>
</feature>
<dbReference type="GO" id="GO:0005886">
    <property type="term" value="C:plasma membrane"/>
    <property type="evidence" value="ECO:0007669"/>
    <property type="project" value="UniProtKB-SubCell"/>
</dbReference>
<evidence type="ECO:0000256" key="7">
    <source>
        <dbReference type="SAM" id="Phobius"/>
    </source>
</evidence>
<dbReference type="PANTHER" id="PTHR33452:SF1">
    <property type="entry name" value="INNER MEMBRANE PROTEIN YPHA-RELATED"/>
    <property type="match status" value="1"/>
</dbReference>
<keyword evidence="4 7" id="KW-0812">Transmembrane</keyword>
<evidence type="ECO:0000256" key="3">
    <source>
        <dbReference type="ARBA" id="ARBA00022475"/>
    </source>
</evidence>
<dbReference type="EMBL" id="JPRL01000001">
    <property type="protein sequence ID" value="KFF04186.1"/>
    <property type="molecule type" value="Genomic_DNA"/>
</dbReference>
<keyword evidence="9" id="KW-1185">Reference proteome</keyword>
<dbReference type="InterPro" id="IPR032808">
    <property type="entry name" value="DoxX"/>
</dbReference>
<proteinExistence type="inferred from homology"/>
<protein>
    <submittedName>
        <fullName evidence="8">DoxX family protein</fullName>
    </submittedName>
</protein>
<gene>
    <name evidence="8" type="ORF">IW19_01005</name>
</gene>
<evidence type="ECO:0000256" key="5">
    <source>
        <dbReference type="ARBA" id="ARBA00022989"/>
    </source>
</evidence>
<accession>A0A085ZIC2</accession>
<comment type="subcellular location">
    <subcellularLocation>
        <location evidence="1">Cell membrane</location>
        <topology evidence="1">Multi-pass membrane protein</topology>
    </subcellularLocation>
</comment>
<evidence type="ECO:0000313" key="9">
    <source>
        <dbReference type="Proteomes" id="UP000028715"/>
    </source>
</evidence>
<dbReference type="InterPro" id="IPR051907">
    <property type="entry name" value="DoxX-like_oxidoreductase"/>
</dbReference>
<evidence type="ECO:0000256" key="2">
    <source>
        <dbReference type="ARBA" id="ARBA00006679"/>
    </source>
</evidence>
<dbReference type="eggNOG" id="COG2259">
    <property type="taxonomic scope" value="Bacteria"/>
</dbReference>
<dbReference type="STRING" id="362418.IW19_01005"/>
<dbReference type="Pfam" id="PF07681">
    <property type="entry name" value="DoxX"/>
    <property type="match status" value="1"/>
</dbReference>
<sequence length="128" mass="13779">MISKNTDFGLLLLRISVGGLMLFHGVSKILHGISFLLENMGPVGYAVYIGEVLAPLAILLGWRTRIAAVVFAVNCIVAIAVAHAQDLFSISEHGGYANELLMLYLLGAVALFFTGAGKYSISHTNKWD</sequence>
<feature type="transmembrane region" description="Helical" evidence="7">
    <location>
        <begin position="12"/>
        <end position="37"/>
    </location>
</feature>
<evidence type="ECO:0000313" key="8">
    <source>
        <dbReference type="EMBL" id="KFF04186.1"/>
    </source>
</evidence>
<comment type="caution">
    <text evidence="8">The sequence shown here is derived from an EMBL/GenBank/DDBJ whole genome shotgun (WGS) entry which is preliminary data.</text>
</comment>
<dbReference type="OrthoDB" id="280866at2"/>
<evidence type="ECO:0000256" key="4">
    <source>
        <dbReference type="ARBA" id="ARBA00022692"/>
    </source>
</evidence>
<evidence type="ECO:0000256" key="1">
    <source>
        <dbReference type="ARBA" id="ARBA00004651"/>
    </source>
</evidence>
<keyword evidence="3" id="KW-1003">Cell membrane</keyword>
<dbReference type="Proteomes" id="UP000028715">
    <property type="component" value="Unassembled WGS sequence"/>
</dbReference>